<dbReference type="AlphaFoldDB" id="A0A0K8R6T4"/>
<protein>
    <submittedName>
        <fullName evidence="1">Putative rabx6</fullName>
    </submittedName>
</protein>
<name>A0A0K8R6T4_IXORI</name>
<sequence length="272" mass="29299">MTDIRLQWHGDLGLQRAGDTHLQWHEHLCAIMLRAGAAPSGLATTRLLDVLLLGDLEGVLSHVIHVLDTAGHDQLAGNVCEHLLDTLPRLAGGAVDATDEVVALLAEGLDVLLRDVDAAGQVHLVASQEDLRVFGIAHNVQQVLGEDVEGVRIVKAEHQHGRFGKLVVAGRDGGHPLHAPVSHSCSLNSLRGGYLEVPAGHLVHLVVMVEAQRGAAVAARHKGVCGEPPEERALAHAILAAQDHLLLRQLGRGHPWICPRCVFREDNPWQCR</sequence>
<organism evidence="1">
    <name type="scientific">Ixodes ricinus</name>
    <name type="common">Common tick</name>
    <name type="synonym">Acarus ricinus</name>
    <dbReference type="NCBI Taxonomy" id="34613"/>
    <lineage>
        <taxon>Eukaryota</taxon>
        <taxon>Metazoa</taxon>
        <taxon>Ecdysozoa</taxon>
        <taxon>Arthropoda</taxon>
        <taxon>Chelicerata</taxon>
        <taxon>Arachnida</taxon>
        <taxon>Acari</taxon>
        <taxon>Parasitiformes</taxon>
        <taxon>Ixodida</taxon>
        <taxon>Ixodoidea</taxon>
        <taxon>Ixodidae</taxon>
        <taxon>Ixodinae</taxon>
        <taxon>Ixodes</taxon>
    </lineage>
</organism>
<proteinExistence type="evidence at transcript level"/>
<evidence type="ECO:0000313" key="1">
    <source>
        <dbReference type="EMBL" id="JAA66875.1"/>
    </source>
</evidence>
<reference evidence="1" key="1">
    <citation type="submission" date="2012-12" db="EMBL/GenBank/DDBJ databases">
        <title>Identification and characterization of a phenylalanine ammonia-lyase gene family in Isatis indigotica Fort.</title>
        <authorList>
            <person name="Liu Q."/>
            <person name="Chen J."/>
            <person name="Zhou X."/>
            <person name="Di P."/>
            <person name="Xiao Y."/>
            <person name="Xuan H."/>
            <person name="Zhang L."/>
            <person name="Chen W."/>
        </authorList>
    </citation>
    <scope>NUCLEOTIDE SEQUENCE</scope>
    <source>
        <tissue evidence="1">Salivary gland</tissue>
    </source>
</reference>
<accession>A0A0K8R6T4</accession>
<dbReference type="EMBL" id="GADI01006933">
    <property type="protein sequence ID" value="JAA66875.1"/>
    <property type="molecule type" value="mRNA"/>
</dbReference>